<comment type="catalytic activity">
    <reaction evidence="4">
        <text>1-chloro-2,4-dinitrobenzene + glutathione = 2,4-dinitrophenyl-S-glutathione + chloride + H(+)</text>
        <dbReference type="Rhea" id="RHEA:51220"/>
        <dbReference type="ChEBI" id="CHEBI:15378"/>
        <dbReference type="ChEBI" id="CHEBI:17996"/>
        <dbReference type="ChEBI" id="CHEBI:34718"/>
        <dbReference type="ChEBI" id="CHEBI:57925"/>
        <dbReference type="ChEBI" id="CHEBI:133977"/>
        <dbReference type="EC" id="2.5.1.18"/>
    </reaction>
</comment>
<evidence type="ECO:0000256" key="4">
    <source>
        <dbReference type="ARBA" id="ARBA00035808"/>
    </source>
</evidence>
<dbReference type="InterPro" id="IPR036249">
    <property type="entry name" value="Thioredoxin-like_sf"/>
</dbReference>
<reference evidence="7 8" key="1">
    <citation type="journal article" date="2011" name="Proc. Natl. Acad. Sci. U.S.A.">
        <title>Evolutionary erosion of yeast sex chromosomes by mating-type switching accidents.</title>
        <authorList>
            <person name="Gordon J.L."/>
            <person name="Armisen D."/>
            <person name="Proux-Wera E."/>
            <person name="Oheigeartaigh S.S."/>
            <person name="Byrne K.P."/>
            <person name="Wolfe K.H."/>
        </authorList>
    </citation>
    <scope>NUCLEOTIDE SEQUENCE [LARGE SCALE GENOMIC DNA]</scope>
    <source>
        <strain evidence="8">ATCC 24235 / CBS 4417 / NBRC 1672 / NRRL Y-8282 / UCD 70-5</strain>
    </source>
</reference>
<evidence type="ECO:0000256" key="1">
    <source>
        <dbReference type="ARBA" id="ARBA00000217"/>
    </source>
</evidence>
<dbReference type="HOGENOM" id="CLU_026126_7_2_1"/>
<evidence type="ECO:0000256" key="3">
    <source>
        <dbReference type="ARBA" id="ARBA00023284"/>
    </source>
</evidence>
<comment type="catalytic activity">
    <reaction evidence="1">
        <text>2 glutathione + H2O2 = glutathione disulfide + 2 H2O</text>
        <dbReference type="Rhea" id="RHEA:16833"/>
        <dbReference type="ChEBI" id="CHEBI:15377"/>
        <dbReference type="ChEBI" id="CHEBI:16240"/>
        <dbReference type="ChEBI" id="CHEBI:57925"/>
        <dbReference type="ChEBI" id="CHEBI:58297"/>
        <dbReference type="EC" id="1.11.1.9"/>
    </reaction>
</comment>
<dbReference type="PRINTS" id="PR00160">
    <property type="entry name" value="GLUTAREDOXIN"/>
</dbReference>
<proteinExistence type="predicted"/>
<dbReference type="SUPFAM" id="SSF52833">
    <property type="entry name" value="Thioredoxin-like"/>
    <property type="match status" value="1"/>
</dbReference>
<dbReference type="PANTHER" id="PTHR45694">
    <property type="entry name" value="GLUTAREDOXIN 2"/>
    <property type="match status" value="1"/>
</dbReference>
<dbReference type="InterPro" id="IPR002109">
    <property type="entry name" value="Glutaredoxin"/>
</dbReference>
<dbReference type="FunFam" id="3.40.30.10:FF:000026">
    <property type="entry name" value="Glutaredoxin 2"/>
    <property type="match status" value="1"/>
</dbReference>
<dbReference type="KEGG" id="tpf:TPHA_0B03560"/>
<evidence type="ECO:0000313" key="8">
    <source>
        <dbReference type="Proteomes" id="UP000005666"/>
    </source>
</evidence>
<dbReference type="Gene3D" id="3.40.30.10">
    <property type="entry name" value="Glutaredoxin"/>
    <property type="match status" value="1"/>
</dbReference>
<gene>
    <name evidence="7" type="primary">TPHA0B03560</name>
    <name evidence="7" type="ordered locus">TPHA_0B03560</name>
</gene>
<dbReference type="GO" id="GO:0004364">
    <property type="term" value="F:glutathione transferase activity"/>
    <property type="evidence" value="ECO:0007669"/>
    <property type="project" value="UniProtKB-EC"/>
</dbReference>
<dbReference type="AlphaFoldDB" id="G8BPU5"/>
<dbReference type="STRING" id="1071381.G8BPU5"/>
<dbReference type="Proteomes" id="UP000005666">
    <property type="component" value="Chromosome 2"/>
</dbReference>
<dbReference type="EMBL" id="HE612857">
    <property type="protein sequence ID" value="CCE62026.1"/>
    <property type="molecule type" value="Genomic_DNA"/>
</dbReference>
<dbReference type="GeneID" id="11534865"/>
<dbReference type="OrthoDB" id="418495at2759"/>
<accession>G8BPU5</accession>
<dbReference type="GO" id="GO:0034599">
    <property type="term" value="P:cellular response to oxidative stress"/>
    <property type="evidence" value="ECO:0007669"/>
    <property type="project" value="TreeGrafter"/>
</dbReference>
<dbReference type="GO" id="GO:0005737">
    <property type="term" value="C:cytoplasm"/>
    <property type="evidence" value="ECO:0007669"/>
    <property type="project" value="TreeGrafter"/>
</dbReference>
<evidence type="ECO:0000256" key="2">
    <source>
        <dbReference type="ARBA" id="ARBA00022982"/>
    </source>
</evidence>
<dbReference type="OMA" id="IYTSPLC"/>
<evidence type="ECO:0000259" key="6">
    <source>
        <dbReference type="Pfam" id="PF00462"/>
    </source>
</evidence>
<comment type="catalytic activity">
    <reaction evidence="5">
        <text>RX + glutathione = an S-substituted glutathione + a halide anion + H(+)</text>
        <dbReference type="Rhea" id="RHEA:16437"/>
        <dbReference type="ChEBI" id="CHEBI:15378"/>
        <dbReference type="ChEBI" id="CHEBI:16042"/>
        <dbReference type="ChEBI" id="CHEBI:17792"/>
        <dbReference type="ChEBI" id="CHEBI:57925"/>
        <dbReference type="ChEBI" id="CHEBI:90779"/>
        <dbReference type="EC" id="2.5.1.18"/>
    </reaction>
</comment>
<dbReference type="RefSeq" id="XP_003684460.1">
    <property type="nucleotide sequence ID" value="XM_003684412.1"/>
</dbReference>
<name>G8BPU5_TETPH</name>
<dbReference type="GO" id="GO:0004602">
    <property type="term" value="F:glutathione peroxidase activity"/>
    <property type="evidence" value="ECO:0007669"/>
    <property type="project" value="UniProtKB-EC"/>
</dbReference>
<protein>
    <recommendedName>
        <fullName evidence="6">Glutaredoxin domain-containing protein</fullName>
    </recommendedName>
</protein>
<dbReference type="InterPro" id="IPR014025">
    <property type="entry name" value="Glutaredoxin_subgr"/>
</dbReference>
<dbReference type="NCBIfam" id="TIGR02180">
    <property type="entry name" value="GRX_euk"/>
    <property type="match status" value="1"/>
</dbReference>
<sequence length="106" mass="11327">MSAPTAQSVKELIAAKPIFVAAKSYCPYCQASKSTLFKELNVPADKATVLDLDQMQDGQAIQAILAELTQQNTVPNIFINGKHIGGNSDLQALKNNGELQKLVAAL</sequence>
<dbReference type="eggNOG" id="KOG1752">
    <property type="taxonomic scope" value="Eukaryota"/>
</dbReference>
<dbReference type="PROSITE" id="PS51354">
    <property type="entry name" value="GLUTAREDOXIN_2"/>
    <property type="match status" value="1"/>
</dbReference>
<dbReference type="CDD" id="cd03419">
    <property type="entry name" value="GRX_GRXh_1_2_like"/>
    <property type="match status" value="1"/>
</dbReference>
<keyword evidence="2" id="KW-0813">Transport</keyword>
<dbReference type="GO" id="GO:0015038">
    <property type="term" value="F:glutathione disulfide oxidoreductase activity"/>
    <property type="evidence" value="ECO:0007669"/>
    <property type="project" value="TreeGrafter"/>
</dbReference>
<dbReference type="PANTHER" id="PTHR45694:SF18">
    <property type="entry name" value="GLUTAREDOXIN-1-RELATED"/>
    <property type="match status" value="1"/>
</dbReference>
<dbReference type="GO" id="GO:0005634">
    <property type="term" value="C:nucleus"/>
    <property type="evidence" value="ECO:0007669"/>
    <property type="project" value="TreeGrafter"/>
</dbReference>
<dbReference type="InterPro" id="IPR011899">
    <property type="entry name" value="Glutaredoxin_euk/vir"/>
</dbReference>
<feature type="domain" description="Glutaredoxin" evidence="6">
    <location>
        <begin position="18"/>
        <end position="84"/>
    </location>
</feature>
<evidence type="ECO:0000313" key="7">
    <source>
        <dbReference type="EMBL" id="CCE62026.1"/>
    </source>
</evidence>
<keyword evidence="3" id="KW-0676">Redox-active center</keyword>
<evidence type="ECO:0000256" key="5">
    <source>
        <dbReference type="ARBA" id="ARBA00047960"/>
    </source>
</evidence>
<dbReference type="Pfam" id="PF00462">
    <property type="entry name" value="Glutaredoxin"/>
    <property type="match status" value="1"/>
</dbReference>
<keyword evidence="8" id="KW-1185">Reference proteome</keyword>
<organism evidence="7 8">
    <name type="scientific">Tetrapisispora phaffii (strain ATCC 24235 / CBS 4417 / NBRC 1672 / NRRL Y-8282 / UCD 70-5)</name>
    <name type="common">Yeast</name>
    <name type="synonym">Fabospora phaffii</name>
    <dbReference type="NCBI Taxonomy" id="1071381"/>
    <lineage>
        <taxon>Eukaryota</taxon>
        <taxon>Fungi</taxon>
        <taxon>Dikarya</taxon>
        <taxon>Ascomycota</taxon>
        <taxon>Saccharomycotina</taxon>
        <taxon>Saccharomycetes</taxon>
        <taxon>Saccharomycetales</taxon>
        <taxon>Saccharomycetaceae</taxon>
        <taxon>Tetrapisispora</taxon>
    </lineage>
</organism>
<keyword evidence="2" id="KW-0249">Electron transport</keyword>